<dbReference type="PANTHER" id="PTHR11538">
    <property type="entry name" value="PHENYLALANYL-TRNA SYNTHETASE"/>
    <property type="match status" value="1"/>
</dbReference>
<dbReference type="InterPro" id="IPR004530">
    <property type="entry name" value="Phe-tRNA-synth_IIc_mito"/>
</dbReference>
<dbReference type="InterPro" id="IPR006195">
    <property type="entry name" value="aa-tRNA-synth_II"/>
</dbReference>
<dbReference type="Gene3D" id="3.30.70.380">
    <property type="entry name" value="Ferrodoxin-fold anticodon-binding domain"/>
    <property type="match status" value="1"/>
</dbReference>
<dbReference type="Proteomes" id="UP001497512">
    <property type="component" value="Chromosome 2"/>
</dbReference>
<reference evidence="16" key="1">
    <citation type="submission" date="2024-02" db="EMBL/GenBank/DDBJ databases">
        <authorList>
            <consortium name="ELIXIR-Norway"/>
            <consortium name="Elixir Norway"/>
        </authorList>
    </citation>
    <scope>NUCLEOTIDE SEQUENCE</scope>
</reference>
<evidence type="ECO:0000256" key="8">
    <source>
        <dbReference type="ARBA" id="ARBA00022946"/>
    </source>
</evidence>
<dbReference type="Pfam" id="PF03147">
    <property type="entry name" value="FDX-ACB"/>
    <property type="match status" value="1"/>
</dbReference>
<dbReference type="EC" id="6.1.1.20" evidence="3"/>
<organism evidence="16 17">
    <name type="scientific">Sphagnum troendelagicum</name>
    <dbReference type="NCBI Taxonomy" id="128251"/>
    <lineage>
        <taxon>Eukaryota</taxon>
        <taxon>Viridiplantae</taxon>
        <taxon>Streptophyta</taxon>
        <taxon>Embryophyta</taxon>
        <taxon>Bryophyta</taxon>
        <taxon>Sphagnophytina</taxon>
        <taxon>Sphagnopsida</taxon>
        <taxon>Sphagnales</taxon>
        <taxon>Sphagnaceae</taxon>
        <taxon>Sphagnum</taxon>
    </lineage>
</organism>
<dbReference type="PANTHER" id="PTHR11538:SF41">
    <property type="entry name" value="PHENYLALANINE--TRNA LIGASE, MITOCHONDRIAL"/>
    <property type="match status" value="1"/>
</dbReference>
<feature type="domain" description="Aminoacyl-transfer RNA synthetases class-II family profile" evidence="14">
    <location>
        <begin position="259"/>
        <end position="420"/>
    </location>
</feature>
<keyword evidence="8" id="KW-0809">Transit peptide</keyword>
<keyword evidence="9" id="KW-0496">Mitochondrion</keyword>
<keyword evidence="10" id="KW-0030">Aminoacyl-tRNA synthetase</keyword>
<evidence type="ECO:0000259" key="15">
    <source>
        <dbReference type="PROSITE" id="PS51447"/>
    </source>
</evidence>
<evidence type="ECO:0000313" key="16">
    <source>
        <dbReference type="EMBL" id="CAK9215369.1"/>
    </source>
</evidence>
<evidence type="ECO:0000256" key="10">
    <source>
        <dbReference type="ARBA" id="ARBA00023146"/>
    </source>
</evidence>
<gene>
    <name evidence="16" type="ORF">CSSPTR1EN2_LOCUS12697</name>
</gene>
<keyword evidence="6" id="KW-0067">ATP-binding</keyword>
<proteinExistence type="inferred from homology"/>
<dbReference type="Gene3D" id="3.30.930.10">
    <property type="entry name" value="Bira Bifunctional Protein, Domain 2"/>
    <property type="match status" value="1"/>
</dbReference>
<dbReference type="PROSITE" id="PS50862">
    <property type="entry name" value="AA_TRNA_LIGASE_II"/>
    <property type="match status" value="1"/>
</dbReference>
<dbReference type="InterPro" id="IPR036690">
    <property type="entry name" value="Fdx_antiC-bd_sf"/>
</dbReference>
<dbReference type="EMBL" id="OZ019894">
    <property type="protein sequence ID" value="CAK9215369.1"/>
    <property type="molecule type" value="Genomic_DNA"/>
</dbReference>
<protein>
    <recommendedName>
        <fullName evidence="3">phenylalanine--tRNA ligase</fullName>
        <ecNumber evidence="3">6.1.1.20</ecNumber>
    </recommendedName>
    <alternativeName>
        <fullName evidence="11">Phenylalanyl-tRNA synthetase</fullName>
    </alternativeName>
</protein>
<dbReference type="InterPro" id="IPR045864">
    <property type="entry name" value="aa-tRNA-synth_II/BPL/LPL"/>
</dbReference>
<comment type="catalytic activity">
    <reaction evidence="12">
        <text>tRNA(Phe) + L-phenylalanine + ATP = L-phenylalanyl-tRNA(Phe) + AMP + diphosphate + H(+)</text>
        <dbReference type="Rhea" id="RHEA:19413"/>
        <dbReference type="Rhea" id="RHEA-COMP:9668"/>
        <dbReference type="Rhea" id="RHEA-COMP:9699"/>
        <dbReference type="ChEBI" id="CHEBI:15378"/>
        <dbReference type="ChEBI" id="CHEBI:30616"/>
        <dbReference type="ChEBI" id="CHEBI:33019"/>
        <dbReference type="ChEBI" id="CHEBI:58095"/>
        <dbReference type="ChEBI" id="CHEBI:78442"/>
        <dbReference type="ChEBI" id="CHEBI:78531"/>
        <dbReference type="ChEBI" id="CHEBI:456215"/>
        <dbReference type="EC" id="6.1.1.20"/>
    </reaction>
</comment>
<evidence type="ECO:0000256" key="7">
    <source>
        <dbReference type="ARBA" id="ARBA00022917"/>
    </source>
</evidence>
<feature type="domain" description="FDX-ACB" evidence="15">
    <location>
        <begin position="416"/>
        <end position="507"/>
    </location>
</feature>
<evidence type="ECO:0000256" key="6">
    <source>
        <dbReference type="ARBA" id="ARBA00022840"/>
    </source>
</evidence>
<dbReference type="PROSITE" id="PS51447">
    <property type="entry name" value="FDX_ACB"/>
    <property type="match status" value="1"/>
</dbReference>
<evidence type="ECO:0000256" key="2">
    <source>
        <dbReference type="ARBA" id="ARBA00008226"/>
    </source>
</evidence>
<evidence type="ECO:0000256" key="5">
    <source>
        <dbReference type="ARBA" id="ARBA00022741"/>
    </source>
</evidence>
<dbReference type="CDD" id="cd00496">
    <property type="entry name" value="PheRS_alpha_core"/>
    <property type="match status" value="1"/>
</dbReference>
<evidence type="ECO:0000256" key="13">
    <source>
        <dbReference type="SAM" id="MobiDB-lite"/>
    </source>
</evidence>
<dbReference type="Pfam" id="PF01409">
    <property type="entry name" value="tRNA-synt_2d"/>
    <property type="match status" value="1"/>
</dbReference>
<keyword evidence="17" id="KW-1185">Reference proteome</keyword>
<comment type="similarity">
    <text evidence="2">Belongs to the class-II aminoacyl-tRNA synthetase family.</text>
</comment>
<evidence type="ECO:0000256" key="4">
    <source>
        <dbReference type="ARBA" id="ARBA00022598"/>
    </source>
</evidence>
<dbReference type="SUPFAM" id="SSF55681">
    <property type="entry name" value="Class II aaRS and biotin synthetases"/>
    <property type="match status" value="1"/>
</dbReference>
<evidence type="ECO:0000256" key="1">
    <source>
        <dbReference type="ARBA" id="ARBA00004305"/>
    </source>
</evidence>
<sequence length="507" mass="56352">MNPLRSSVLSALLPPGVVVVGTRVGLPVLAMATLRLSSSSSFFAYQQQKVGLTAPQRPPSSFASTSPPPPLVVCSIPDRHHLPLSHSSAEASSGRISLGFCTRQSVGFCTRQQSWNRNLAVVAAAASVTEVGGGGSSSTISREEVVREDDPTNNVPDTVFGKIGLQLHNRKSHPLGILKNAIYSYFDETFPGVFHKVDNLLPIVSVKANFDDVLTPPDHVSRSYNDTYYVTADTVLRCHTSAHQAELLRQGLTHFLVTGDVYRRDAIDATHYPVFHQMEGLRVFTQQEWEAAGMDGTALAAQELKKTLEGLARHLFGDVQMRWVDTYFPFTDPSYELEIFFQGKWMEVLGCGVTEQQILCNNGCAGTTAWAFGLGLERLAMVLFDIPDIRLFWSNDSRFTSQFKSGQLGTKFKSFSKYPPCYKDISFWISDEFSENNLCEIVRGIAGDLVEEVVLIDEFTNPKKGKTSHCYRIAYRSMERSLTDDEINALQAEVRQQVESKLKITLR</sequence>
<evidence type="ECO:0000256" key="3">
    <source>
        <dbReference type="ARBA" id="ARBA00012814"/>
    </source>
</evidence>
<evidence type="ECO:0000256" key="9">
    <source>
        <dbReference type="ARBA" id="ARBA00023128"/>
    </source>
</evidence>
<dbReference type="InterPro" id="IPR005121">
    <property type="entry name" value="Fdx_antiC-bd"/>
</dbReference>
<keyword evidence="4" id="KW-0436">Ligase</keyword>
<feature type="compositionally biased region" description="Basic and acidic residues" evidence="13">
    <location>
        <begin position="141"/>
        <end position="150"/>
    </location>
</feature>
<dbReference type="SUPFAM" id="SSF54991">
    <property type="entry name" value="Anticodon-binding domain of PheRS"/>
    <property type="match status" value="1"/>
</dbReference>
<keyword evidence="5" id="KW-0547">Nucleotide-binding</keyword>
<evidence type="ECO:0000313" key="17">
    <source>
        <dbReference type="Proteomes" id="UP001497512"/>
    </source>
</evidence>
<name>A0ABP0U8E7_9BRYO</name>
<accession>A0ABP0U8E7</accession>
<comment type="subcellular location">
    <subcellularLocation>
        <location evidence="1">Mitochondrion matrix</location>
    </subcellularLocation>
</comment>
<evidence type="ECO:0000259" key="14">
    <source>
        <dbReference type="PROSITE" id="PS50862"/>
    </source>
</evidence>
<dbReference type="InterPro" id="IPR002319">
    <property type="entry name" value="Phenylalanyl-tRNA_Synthase"/>
</dbReference>
<feature type="region of interest" description="Disordered" evidence="13">
    <location>
        <begin position="133"/>
        <end position="153"/>
    </location>
</feature>
<dbReference type="NCBIfam" id="TIGR00469">
    <property type="entry name" value="pheS_mito"/>
    <property type="match status" value="1"/>
</dbReference>
<evidence type="ECO:0000256" key="11">
    <source>
        <dbReference type="ARBA" id="ARBA00031194"/>
    </source>
</evidence>
<evidence type="ECO:0000256" key="12">
    <source>
        <dbReference type="ARBA" id="ARBA00049255"/>
    </source>
</evidence>
<dbReference type="SMART" id="SM00896">
    <property type="entry name" value="FDX-ACB"/>
    <property type="match status" value="1"/>
</dbReference>
<keyword evidence="7" id="KW-0648">Protein biosynthesis</keyword>